<sequence length="238" mass="24863">MLVHKGASRSIGTDLRLGCTLAAVAAAVNVSGFMVTGYYCANMTGNLSAMAIDMVTTERDVLPFVGVICVFVLGSIAATLLASAGNRRGIPAIHARAILLEGMLLAALGVVPMLMPPGRGAGLLAYGMGFLMGFQNATVTHLSGARVRTTHMTGMLTDLGMELALWFDHRRTGNRWEGATNVRERLRLHGAIILSFGLGGIAGMVLEARYGTADLLLMGGLLVALALPAVVRGTRQGA</sequence>
<keyword evidence="1" id="KW-0812">Transmembrane</keyword>
<keyword evidence="3" id="KW-1185">Reference proteome</keyword>
<feature type="transmembrane region" description="Helical" evidence="1">
    <location>
        <begin position="97"/>
        <end position="115"/>
    </location>
</feature>
<keyword evidence="1" id="KW-1133">Transmembrane helix</keyword>
<dbReference type="RefSeq" id="WP_116701553.1">
    <property type="nucleotide sequence ID" value="NZ_QUWV01000002.1"/>
</dbReference>
<keyword evidence="1" id="KW-0472">Membrane</keyword>
<reference evidence="2 3" key="1">
    <citation type="submission" date="2018-08" db="EMBL/GenBank/DDBJ databases">
        <title>Komagataeibacter sp. AV 382.</title>
        <authorList>
            <person name="Skraban J."/>
            <person name="Trcek J."/>
        </authorList>
    </citation>
    <scope>NUCLEOTIDE SEQUENCE [LARGE SCALE GENOMIC DNA]</scope>
    <source>
        <strain evidence="2 3">AV 382</strain>
    </source>
</reference>
<feature type="transmembrane region" description="Helical" evidence="1">
    <location>
        <begin position="188"/>
        <end position="206"/>
    </location>
</feature>
<dbReference type="EMBL" id="QUWV01000002">
    <property type="protein sequence ID" value="RFD21511.1"/>
    <property type="molecule type" value="Genomic_DNA"/>
</dbReference>
<protein>
    <submittedName>
        <fullName evidence="2">DUF1275 domain-containing protein</fullName>
    </submittedName>
</protein>
<evidence type="ECO:0000256" key="1">
    <source>
        <dbReference type="SAM" id="Phobius"/>
    </source>
</evidence>
<proteinExistence type="predicted"/>
<accession>A0A371Z4V7</accession>
<gene>
    <name evidence="2" type="ORF">DY926_00325</name>
</gene>
<evidence type="ECO:0000313" key="2">
    <source>
        <dbReference type="EMBL" id="RFD21511.1"/>
    </source>
</evidence>
<feature type="transmembrane region" description="Helical" evidence="1">
    <location>
        <begin position="121"/>
        <end position="142"/>
    </location>
</feature>
<dbReference type="PANTHER" id="PTHR37314">
    <property type="entry name" value="SLR0142 PROTEIN"/>
    <property type="match status" value="1"/>
</dbReference>
<organism evidence="2 3">
    <name type="scientific">Komagataeibacter melaceti</name>
    <dbReference type="NCBI Taxonomy" id="2766577"/>
    <lineage>
        <taxon>Bacteria</taxon>
        <taxon>Pseudomonadati</taxon>
        <taxon>Pseudomonadota</taxon>
        <taxon>Alphaproteobacteria</taxon>
        <taxon>Acetobacterales</taxon>
        <taxon>Acetobacteraceae</taxon>
        <taxon>Komagataeibacter</taxon>
    </lineage>
</organism>
<feature type="transmembrane region" description="Helical" evidence="1">
    <location>
        <begin position="61"/>
        <end position="85"/>
    </location>
</feature>
<dbReference type="AlphaFoldDB" id="A0A371Z4V7"/>
<name>A0A371Z4V7_9PROT</name>
<dbReference type="Pfam" id="PF06912">
    <property type="entry name" value="DUF1275"/>
    <property type="match status" value="1"/>
</dbReference>
<comment type="caution">
    <text evidence="2">The sequence shown here is derived from an EMBL/GenBank/DDBJ whole genome shotgun (WGS) entry which is preliminary data.</text>
</comment>
<evidence type="ECO:0000313" key="3">
    <source>
        <dbReference type="Proteomes" id="UP000262371"/>
    </source>
</evidence>
<dbReference type="Proteomes" id="UP000262371">
    <property type="component" value="Unassembled WGS sequence"/>
</dbReference>
<dbReference type="InterPro" id="IPR010699">
    <property type="entry name" value="DUF1275"/>
</dbReference>
<feature type="transmembrane region" description="Helical" evidence="1">
    <location>
        <begin position="212"/>
        <end position="231"/>
    </location>
</feature>
<dbReference type="OrthoDB" id="270162at2"/>
<feature type="transmembrane region" description="Helical" evidence="1">
    <location>
        <begin position="21"/>
        <end position="41"/>
    </location>
</feature>
<dbReference type="PANTHER" id="PTHR37314:SF4">
    <property type="entry name" value="UPF0700 TRANSMEMBRANE PROTEIN YOAK"/>
    <property type="match status" value="1"/>
</dbReference>